<name>A0ABQ8U3Q5_9EUKA</name>
<evidence type="ECO:0000313" key="2">
    <source>
        <dbReference type="EMBL" id="KAJ4452418.1"/>
    </source>
</evidence>
<proteinExistence type="predicted"/>
<gene>
    <name evidence="2" type="ORF">PAPYR_13445</name>
</gene>
<dbReference type="EMBL" id="JAPMOS010000526">
    <property type="protein sequence ID" value="KAJ4452418.1"/>
    <property type="molecule type" value="Genomic_DNA"/>
</dbReference>
<evidence type="ECO:0000313" key="3">
    <source>
        <dbReference type="Proteomes" id="UP001141327"/>
    </source>
</evidence>
<dbReference type="Proteomes" id="UP001141327">
    <property type="component" value="Unassembled WGS sequence"/>
</dbReference>
<feature type="region of interest" description="Disordered" evidence="1">
    <location>
        <begin position="36"/>
        <end position="57"/>
    </location>
</feature>
<reference evidence="2" key="1">
    <citation type="journal article" date="2022" name="bioRxiv">
        <title>Genomics of Preaxostyla Flagellates Illuminates Evolutionary Transitions and the Path Towards Mitochondrial Loss.</title>
        <authorList>
            <person name="Novak L.V.F."/>
            <person name="Treitli S.C."/>
            <person name="Pyrih J."/>
            <person name="Halakuc P."/>
            <person name="Pipaliya S.V."/>
            <person name="Vacek V."/>
            <person name="Brzon O."/>
            <person name="Soukal P."/>
            <person name="Eme L."/>
            <person name="Dacks J.B."/>
            <person name="Karnkowska A."/>
            <person name="Elias M."/>
            <person name="Hampl V."/>
        </authorList>
    </citation>
    <scope>NUCLEOTIDE SEQUENCE</scope>
    <source>
        <strain evidence="2">RCP-MX</strain>
    </source>
</reference>
<sequence length="79" mass="8561">MRGDRSWLPSDVYSFGIVERLSHEVDAHPYADAAVAKPAGHKKKKKPSGSPDSTEDSLAALEMSDKDLLKNPLCPSPGR</sequence>
<keyword evidence="3" id="KW-1185">Reference proteome</keyword>
<evidence type="ECO:0000256" key="1">
    <source>
        <dbReference type="SAM" id="MobiDB-lite"/>
    </source>
</evidence>
<accession>A0ABQ8U3Q5</accession>
<organism evidence="2 3">
    <name type="scientific">Paratrimastix pyriformis</name>
    <dbReference type="NCBI Taxonomy" id="342808"/>
    <lineage>
        <taxon>Eukaryota</taxon>
        <taxon>Metamonada</taxon>
        <taxon>Preaxostyla</taxon>
        <taxon>Paratrimastigidae</taxon>
        <taxon>Paratrimastix</taxon>
    </lineage>
</organism>
<comment type="caution">
    <text evidence="2">The sequence shown here is derived from an EMBL/GenBank/DDBJ whole genome shotgun (WGS) entry which is preliminary data.</text>
</comment>
<protein>
    <submittedName>
        <fullName evidence="2">Uncharacterized protein</fullName>
    </submittedName>
</protein>